<evidence type="ECO:0000256" key="3">
    <source>
        <dbReference type="ARBA" id="ARBA00022448"/>
    </source>
</evidence>
<evidence type="ECO:0000259" key="8">
    <source>
        <dbReference type="SMART" id="SM00062"/>
    </source>
</evidence>
<keyword evidence="10" id="KW-1185">Reference proteome</keyword>
<evidence type="ECO:0000313" key="9">
    <source>
        <dbReference type="EMBL" id="VVD65880.1"/>
    </source>
</evidence>
<keyword evidence="7" id="KW-0732">Signal</keyword>
<accession>A0A5E4RR35</accession>
<evidence type="ECO:0000256" key="4">
    <source>
        <dbReference type="ARBA" id="ARBA00022475"/>
    </source>
</evidence>
<dbReference type="PANTHER" id="PTHR30024:SF42">
    <property type="entry name" value="ALIPHATIC SULFONATES-BINDING PROTEIN-RELATED"/>
    <property type="match status" value="1"/>
</dbReference>
<dbReference type="EMBL" id="CABPSE010000001">
    <property type="protein sequence ID" value="VVD65880.1"/>
    <property type="molecule type" value="Genomic_DNA"/>
</dbReference>
<evidence type="ECO:0000256" key="2">
    <source>
        <dbReference type="ARBA" id="ARBA00010742"/>
    </source>
</evidence>
<dbReference type="RefSeq" id="WP_150583392.1">
    <property type="nucleotide sequence ID" value="NZ_CABPSE010000001.1"/>
</dbReference>
<keyword evidence="3" id="KW-0813">Transport</keyword>
<sequence>MFKQCLAAAALCAASLHAFADDLVRLGNLKFAHYGAVSYMKVIGPKYGLKIEERMFAKGVDIMPAIVAGQIDVSASALDAAIAGRAQGAPIYAVAGFAKGGVRLVAKKGLPITKVADLKGKKVGVARGGAQELILYAELAKAGLTWSDQPGKDVQIMFMAFADLNQALAAGSIDAMCQSEPQASQAINKGFGVEVLKPYDTPIGEPVRALVITEKLYKEKPDVAQRLMYAFVEATDYFIKNPQAAEKYVREDMFKNQITTQDFTDAISNSPYSYDLSIAHVQLTTDLMKKYGVGKLRDPVPKAEDWVKLDLLAKAKTKLNIK</sequence>
<keyword evidence="5" id="KW-0997">Cell inner membrane</keyword>
<dbReference type="Pfam" id="PF13379">
    <property type="entry name" value="NMT1_2"/>
    <property type="match status" value="1"/>
</dbReference>
<keyword evidence="6" id="KW-0472">Membrane</keyword>
<evidence type="ECO:0000256" key="7">
    <source>
        <dbReference type="SAM" id="SignalP"/>
    </source>
</evidence>
<dbReference type="Gene3D" id="3.40.190.10">
    <property type="entry name" value="Periplasmic binding protein-like II"/>
    <property type="match status" value="2"/>
</dbReference>
<evidence type="ECO:0000256" key="5">
    <source>
        <dbReference type="ARBA" id="ARBA00022519"/>
    </source>
</evidence>
<dbReference type="AlphaFoldDB" id="A0A5E4RR35"/>
<evidence type="ECO:0000256" key="1">
    <source>
        <dbReference type="ARBA" id="ARBA00004308"/>
    </source>
</evidence>
<feature type="chain" id="PRO_5023098482" evidence="7">
    <location>
        <begin position="21"/>
        <end position="322"/>
    </location>
</feature>
<gene>
    <name evidence="9" type="ORF">PCO31111_00359</name>
</gene>
<keyword evidence="4" id="KW-1003">Cell membrane</keyword>
<evidence type="ECO:0000256" key="6">
    <source>
        <dbReference type="ARBA" id="ARBA00023136"/>
    </source>
</evidence>
<dbReference type="GO" id="GO:0012505">
    <property type="term" value="C:endomembrane system"/>
    <property type="evidence" value="ECO:0007669"/>
    <property type="project" value="UniProtKB-SubCell"/>
</dbReference>
<dbReference type="CDD" id="cd13553">
    <property type="entry name" value="PBP2_NrtA_CpmA_like"/>
    <property type="match status" value="1"/>
</dbReference>
<dbReference type="PANTHER" id="PTHR30024">
    <property type="entry name" value="ALIPHATIC SULFONATES-BINDING PROTEIN-RELATED"/>
    <property type="match status" value="1"/>
</dbReference>
<feature type="domain" description="Solute-binding protein family 3/N-terminal" evidence="8">
    <location>
        <begin position="28"/>
        <end position="252"/>
    </location>
</feature>
<name>A0A5E4RR35_9BURK</name>
<dbReference type="InterPro" id="IPR044527">
    <property type="entry name" value="NrtA/CpmA_ABC-bd_dom"/>
</dbReference>
<evidence type="ECO:0000313" key="10">
    <source>
        <dbReference type="Proteomes" id="UP000383971"/>
    </source>
</evidence>
<dbReference type="Proteomes" id="UP000383971">
    <property type="component" value="Unassembled WGS sequence"/>
</dbReference>
<proteinExistence type="inferred from homology"/>
<dbReference type="GO" id="GO:0016740">
    <property type="term" value="F:transferase activity"/>
    <property type="evidence" value="ECO:0007669"/>
    <property type="project" value="UniProtKB-KW"/>
</dbReference>
<dbReference type="SUPFAM" id="SSF53850">
    <property type="entry name" value="Periplasmic binding protein-like II"/>
    <property type="match status" value="1"/>
</dbReference>
<reference evidence="9 10" key="1">
    <citation type="submission" date="2019-08" db="EMBL/GenBank/DDBJ databases">
        <authorList>
            <person name="Peeters C."/>
        </authorList>
    </citation>
    <scope>NUCLEOTIDE SEQUENCE [LARGE SCALE GENOMIC DNA]</scope>
    <source>
        <strain evidence="9 10">LMG 31111</strain>
    </source>
</reference>
<organism evidence="9 10">
    <name type="scientific">Pandoraea communis</name>
    <dbReference type="NCBI Taxonomy" id="2508297"/>
    <lineage>
        <taxon>Bacteria</taxon>
        <taxon>Pseudomonadati</taxon>
        <taxon>Pseudomonadota</taxon>
        <taxon>Betaproteobacteria</taxon>
        <taxon>Burkholderiales</taxon>
        <taxon>Burkholderiaceae</taxon>
        <taxon>Pandoraea</taxon>
    </lineage>
</organism>
<keyword evidence="9" id="KW-0808">Transferase</keyword>
<dbReference type="SMART" id="SM00062">
    <property type="entry name" value="PBPb"/>
    <property type="match status" value="1"/>
</dbReference>
<comment type="subcellular location">
    <subcellularLocation>
        <location evidence="1">Endomembrane system</location>
    </subcellularLocation>
</comment>
<dbReference type="InterPro" id="IPR001638">
    <property type="entry name" value="Solute-binding_3/MltF_N"/>
</dbReference>
<feature type="signal peptide" evidence="7">
    <location>
        <begin position="1"/>
        <end position="20"/>
    </location>
</feature>
<comment type="similarity">
    <text evidence="2">Belongs to the bacterial solute-binding protein SsuA/TauA family.</text>
</comment>
<protein>
    <submittedName>
        <fullName evidence="9">Myristoyl transferase</fullName>
    </submittedName>
</protein>